<evidence type="ECO:0000313" key="3">
    <source>
        <dbReference type="Proteomes" id="UP000799118"/>
    </source>
</evidence>
<proteinExistence type="predicted"/>
<protein>
    <recommendedName>
        <fullName evidence="1">Carboxylesterase type B domain-containing protein</fullName>
    </recommendedName>
</protein>
<dbReference type="Proteomes" id="UP000799118">
    <property type="component" value="Unassembled WGS sequence"/>
</dbReference>
<dbReference type="InterPro" id="IPR029058">
    <property type="entry name" value="AB_hydrolase_fold"/>
</dbReference>
<name>A0A6A4GKB9_9AGAR</name>
<evidence type="ECO:0000313" key="2">
    <source>
        <dbReference type="EMBL" id="KAE9385803.1"/>
    </source>
</evidence>
<dbReference type="Pfam" id="PF00135">
    <property type="entry name" value="COesterase"/>
    <property type="match status" value="1"/>
</dbReference>
<evidence type="ECO:0000259" key="1">
    <source>
        <dbReference type="Pfam" id="PF00135"/>
    </source>
</evidence>
<dbReference type="SUPFAM" id="SSF53474">
    <property type="entry name" value="alpha/beta-Hydrolases"/>
    <property type="match status" value="1"/>
</dbReference>
<dbReference type="Gene3D" id="3.40.50.1820">
    <property type="entry name" value="alpha/beta hydrolase"/>
    <property type="match status" value="1"/>
</dbReference>
<dbReference type="EMBL" id="ML769944">
    <property type="protein sequence ID" value="KAE9385803.1"/>
    <property type="molecule type" value="Genomic_DNA"/>
</dbReference>
<feature type="domain" description="Carboxylesterase type B" evidence="1">
    <location>
        <begin position="49"/>
        <end position="221"/>
    </location>
</feature>
<dbReference type="InterPro" id="IPR002018">
    <property type="entry name" value="CarbesteraseB"/>
</dbReference>
<dbReference type="AlphaFoldDB" id="A0A6A4GKB9"/>
<dbReference type="OrthoDB" id="408631at2759"/>
<sequence>MAKDFVTIFVLDLVHLQFQKWSNHRVVVVCTLREAGGSNPPRDMRLPSLLFSKGIFAKIPFIAGTNLDEGTVFTQPSYNYTTELIESIIIANYSPPAVESVSESQLENATKEILELYPAIPALGSPFNTGNDTFGLSPGFKRASAIIGDLLWHSQRRFWIQTASNAGVKTFGYLFTQPQPEDPPFLGVPHISEVDYVYGNVANATESDTVLSTAMIDYWVSLPRAWTRTMERVLPVLHGSSTLLKIKYSYN</sequence>
<organism evidence="2 3">
    <name type="scientific">Gymnopus androsaceus JB14</name>
    <dbReference type="NCBI Taxonomy" id="1447944"/>
    <lineage>
        <taxon>Eukaryota</taxon>
        <taxon>Fungi</taxon>
        <taxon>Dikarya</taxon>
        <taxon>Basidiomycota</taxon>
        <taxon>Agaricomycotina</taxon>
        <taxon>Agaricomycetes</taxon>
        <taxon>Agaricomycetidae</taxon>
        <taxon>Agaricales</taxon>
        <taxon>Marasmiineae</taxon>
        <taxon>Omphalotaceae</taxon>
        <taxon>Gymnopus</taxon>
    </lineage>
</organism>
<accession>A0A6A4GKB9</accession>
<keyword evidence="3" id="KW-1185">Reference proteome</keyword>
<reference evidence="2" key="1">
    <citation type="journal article" date="2019" name="Environ. Microbiol.">
        <title>Fungal ecological strategies reflected in gene transcription - a case study of two litter decomposers.</title>
        <authorList>
            <person name="Barbi F."/>
            <person name="Kohler A."/>
            <person name="Barry K."/>
            <person name="Baskaran P."/>
            <person name="Daum C."/>
            <person name="Fauchery L."/>
            <person name="Ihrmark K."/>
            <person name="Kuo A."/>
            <person name="LaButti K."/>
            <person name="Lipzen A."/>
            <person name="Morin E."/>
            <person name="Grigoriev I.V."/>
            <person name="Henrissat B."/>
            <person name="Lindahl B."/>
            <person name="Martin F."/>
        </authorList>
    </citation>
    <scope>NUCLEOTIDE SEQUENCE</scope>
    <source>
        <strain evidence="2">JB14</strain>
    </source>
</reference>
<gene>
    <name evidence="2" type="ORF">BT96DRAFT_981948</name>
</gene>